<name>A0ABX0F3P6_9BACL</name>
<proteinExistence type="predicted"/>
<reference evidence="1 2" key="1">
    <citation type="submission" date="2020-01" db="EMBL/GenBank/DDBJ databases">
        <title>Polyphasic characterisation and genomic insights into a novel alkali tolerant bacterium VR-M41.</title>
        <authorList>
            <person name="Vemuluri V.R."/>
        </authorList>
    </citation>
    <scope>NUCLEOTIDE SEQUENCE [LARGE SCALE GENOMIC DNA]</scope>
    <source>
        <strain evidence="1 2">VR-M41</strain>
    </source>
</reference>
<evidence type="ECO:0000313" key="1">
    <source>
        <dbReference type="EMBL" id="NGZ74619.1"/>
    </source>
</evidence>
<gene>
    <name evidence="1" type="ORF">GYN08_04755</name>
</gene>
<sequence>MEYSYSPVTYRISSGLNGIAGRGGSGFRNPMARSGAPMLEASIPQTNYEQPNVISMLQNNLGRTGIFYLIPGMNTGKGPAGGSIEGRLDAAGSDHVVLSGGYGEHMVLPLSCIDYVVFNDTTGYFYSGNEALLAGQ</sequence>
<dbReference type="Proteomes" id="UP000800303">
    <property type="component" value="Unassembled WGS sequence"/>
</dbReference>
<dbReference type="EMBL" id="JAAFGS010000001">
    <property type="protein sequence ID" value="NGZ74619.1"/>
    <property type="molecule type" value="Genomic_DNA"/>
</dbReference>
<dbReference type="RefSeq" id="WP_166272874.1">
    <property type="nucleotide sequence ID" value="NZ_JAAFGS010000001.1"/>
</dbReference>
<keyword evidence="2" id="KW-1185">Reference proteome</keyword>
<evidence type="ECO:0000313" key="2">
    <source>
        <dbReference type="Proteomes" id="UP000800303"/>
    </source>
</evidence>
<organism evidence="1 2">
    <name type="scientific">Saccharibacillus alkalitolerans</name>
    <dbReference type="NCBI Taxonomy" id="2705290"/>
    <lineage>
        <taxon>Bacteria</taxon>
        <taxon>Bacillati</taxon>
        <taxon>Bacillota</taxon>
        <taxon>Bacilli</taxon>
        <taxon>Bacillales</taxon>
        <taxon>Paenibacillaceae</taxon>
        <taxon>Saccharibacillus</taxon>
    </lineage>
</organism>
<comment type="caution">
    <text evidence="1">The sequence shown here is derived from an EMBL/GenBank/DDBJ whole genome shotgun (WGS) entry which is preliminary data.</text>
</comment>
<accession>A0ABX0F3P6</accession>
<protein>
    <submittedName>
        <fullName evidence="1">Uncharacterized protein</fullName>
    </submittedName>
</protein>